<proteinExistence type="inferred from homology"/>
<protein>
    <recommendedName>
        <fullName evidence="3">Sulfotransferase</fullName>
        <ecNumber evidence="3">2.8.2.-</ecNumber>
    </recommendedName>
</protein>
<keyword evidence="6" id="KW-1185">Reference proteome</keyword>
<sequence length="222" mass="26581">MERVPWIEYVLKNRDYTKYPSPRLFSTNLPYCLVPKDLRRKRGKVIYVTRNPKDVLTSFYYFEKLIPSLTPSPTFEHFMEKALNGEVFAGSWFEHVRGWYTHKEDFNFLLISYEDMVKDLRSVVLKICQFVGRQLSDHEIYIVLQKSAFKNMKSDPNANYEFLDRKIVDKNRGNFVRKGTIGDWKNVMTVAQSERFDKIFQEKMKDLPIKFMWDINEDKQSI</sequence>
<evidence type="ECO:0000313" key="6">
    <source>
        <dbReference type="Proteomes" id="UP001066276"/>
    </source>
</evidence>
<evidence type="ECO:0000256" key="3">
    <source>
        <dbReference type="RuleBase" id="RU361155"/>
    </source>
</evidence>
<evidence type="ECO:0000256" key="1">
    <source>
        <dbReference type="ARBA" id="ARBA00005771"/>
    </source>
</evidence>
<dbReference type="SUPFAM" id="SSF52540">
    <property type="entry name" value="P-loop containing nucleoside triphosphate hydrolases"/>
    <property type="match status" value="1"/>
</dbReference>
<dbReference type="Pfam" id="PF00685">
    <property type="entry name" value="Sulfotransfer_1"/>
    <property type="match status" value="1"/>
</dbReference>
<reference evidence="5" key="1">
    <citation type="journal article" date="2022" name="bioRxiv">
        <title>Sequencing and chromosome-scale assembly of the giantPleurodeles waltlgenome.</title>
        <authorList>
            <person name="Brown T."/>
            <person name="Elewa A."/>
            <person name="Iarovenko S."/>
            <person name="Subramanian E."/>
            <person name="Araus A.J."/>
            <person name="Petzold A."/>
            <person name="Susuki M."/>
            <person name="Suzuki K.-i.T."/>
            <person name="Hayashi T."/>
            <person name="Toyoda A."/>
            <person name="Oliveira C."/>
            <person name="Osipova E."/>
            <person name="Leigh N.D."/>
            <person name="Simon A."/>
            <person name="Yun M.H."/>
        </authorList>
    </citation>
    <scope>NUCLEOTIDE SEQUENCE</scope>
    <source>
        <strain evidence="5">20211129_DDA</strain>
        <tissue evidence="5">Liver</tissue>
    </source>
</reference>
<dbReference type="PANTHER" id="PTHR11783">
    <property type="entry name" value="SULFOTRANSFERASE SULT"/>
    <property type="match status" value="1"/>
</dbReference>
<feature type="domain" description="Sulfotransferase" evidence="4">
    <location>
        <begin position="2"/>
        <end position="207"/>
    </location>
</feature>
<dbReference type="InterPro" id="IPR000863">
    <property type="entry name" value="Sulfotransferase_dom"/>
</dbReference>
<dbReference type="AlphaFoldDB" id="A0AAV7RLC8"/>
<keyword evidence="2 3" id="KW-0808">Transferase</keyword>
<comment type="caution">
    <text evidence="5">The sequence shown here is derived from an EMBL/GenBank/DDBJ whole genome shotgun (WGS) entry which is preliminary data.</text>
</comment>
<dbReference type="EC" id="2.8.2.-" evidence="3"/>
<gene>
    <name evidence="5" type="ORF">NDU88_005095</name>
</gene>
<comment type="similarity">
    <text evidence="1 3">Belongs to the sulfotransferase 1 family.</text>
</comment>
<evidence type="ECO:0000256" key="2">
    <source>
        <dbReference type="ARBA" id="ARBA00022679"/>
    </source>
</evidence>
<evidence type="ECO:0000313" key="5">
    <source>
        <dbReference type="EMBL" id="KAJ1152320.1"/>
    </source>
</evidence>
<evidence type="ECO:0000259" key="4">
    <source>
        <dbReference type="Pfam" id="PF00685"/>
    </source>
</evidence>
<accession>A0AAV7RLC8</accession>
<dbReference type="InterPro" id="IPR027417">
    <property type="entry name" value="P-loop_NTPase"/>
</dbReference>
<dbReference type="Gene3D" id="3.40.50.300">
    <property type="entry name" value="P-loop containing nucleotide triphosphate hydrolases"/>
    <property type="match status" value="1"/>
</dbReference>
<organism evidence="5 6">
    <name type="scientific">Pleurodeles waltl</name>
    <name type="common">Iberian ribbed newt</name>
    <dbReference type="NCBI Taxonomy" id="8319"/>
    <lineage>
        <taxon>Eukaryota</taxon>
        <taxon>Metazoa</taxon>
        <taxon>Chordata</taxon>
        <taxon>Craniata</taxon>
        <taxon>Vertebrata</taxon>
        <taxon>Euteleostomi</taxon>
        <taxon>Amphibia</taxon>
        <taxon>Batrachia</taxon>
        <taxon>Caudata</taxon>
        <taxon>Salamandroidea</taxon>
        <taxon>Salamandridae</taxon>
        <taxon>Pleurodelinae</taxon>
        <taxon>Pleurodeles</taxon>
    </lineage>
</organism>
<dbReference type="EMBL" id="JANPWB010000009">
    <property type="protein sequence ID" value="KAJ1152320.1"/>
    <property type="molecule type" value="Genomic_DNA"/>
</dbReference>
<dbReference type="Proteomes" id="UP001066276">
    <property type="component" value="Chromosome 5"/>
</dbReference>
<name>A0AAV7RLC8_PLEWA</name>
<dbReference type="GO" id="GO:0008146">
    <property type="term" value="F:sulfotransferase activity"/>
    <property type="evidence" value="ECO:0007669"/>
    <property type="project" value="InterPro"/>
</dbReference>